<protein>
    <submittedName>
        <fullName evidence="2">Uncharacterized protein</fullName>
    </submittedName>
</protein>
<accession>A0A836CNH9</accession>
<feature type="chain" id="PRO_5032744774" evidence="1">
    <location>
        <begin position="18"/>
        <end position="81"/>
    </location>
</feature>
<organism evidence="2 3">
    <name type="scientific">Tribonema minus</name>
    <dbReference type="NCBI Taxonomy" id="303371"/>
    <lineage>
        <taxon>Eukaryota</taxon>
        <taxon>Sar</taxon>
        <taxon>Stramenopiles</taxon>
        <taxon>Ochrophyta</taxon>
        <taxon>PX clade</taxon>
        <taxon>Xanthophyceae</taxon>
        <taxon>Tribonematales</taxon>
        <taxon>Tribonemataceae</taxon>
        <taxon>Tribonema</taxon>
    </lineage>
</organism>
<name>A0A836CNH9_9STRA</name>
<evidence type="ECO:0000256" key="1">
    <source>
        <dbReference type="SAM" id="SignalP"/>
    </source>
</evidence>
<evidence type="ECO:0000313" key="3">
    <source>
        <dbReference type="Proteomes" id="UP000664859"/>
    </source>
</evidence>
<dbReference type="AlphaFoldDB" id="A0A836CNH9"/>
<gene>
    <name evidence="2" type="ORF">JKP88DRAFT_8701</name>
</gene>
<keyword evidence="1" id="KW-0732">Signal</keyword>
<dbReference type="EMBL" id="JAFCMP010000015">
    <property type="protein sequence ID" value="KAG5191753.1"/>
    <property type="molecule type" value="Genomic_DNA"/>
</dbReference>
<keyword evidence="3" id="KW-1185">Reference proteome</keyword>
<sequence length="81" mass="8918">MVLVSCLLSMHCVLCLSSPCNLLPGHDVYHVQGMDWRQTCSALAQLSTEQQPAKDGKSSTYVIYVLEVPEAGPVEKRVQEV</sequence>
<feature type="signal peptide" evidence="1">
    <location>
        <begin position="1"/>
        <end position="17"/>
    </location>
</feature>
<comment type="caution">
    <text evidence="2">The sequence shown here is derived from an EMBL/GenBank/DDBJ whole genome shotgun (WGS) entry which is preliminary data.</text>
</comment>
<dbReference type="Proteomes" id="UP000664859">
    <property type="component" value="Unassembled WGS sequence"/>
</dbReference>
<evidence type="ECO:0000313" key="2">
    <source>
        <dbReference type="EMBL" id="KAG5191753.1"/>
    </source>
</evidence>
<proteinExistence type="predicted"/>
<reference evidence="2" key="1">
    <citation type="submission" date="2021-02" db="EMBL/GenBank/DDBJ databases">
        <title>First Annotated Genome of the Yellow-green Alga Tribonema minus.</title>
        <authorList>
            <person name="Mahan K.M."/>
        </authorList>
    </citation>
    <scope>NUCLEOTIDE SEQUENCE</scope>
    <source>
        <strain evidence="2">UTEX B ZZ1240</strain>
    </source>
</reference>